<sequence>MPRIYRPRSYRRPTYRKSARFGSRRPIRRSTVRKRPYQRRAKRTMTRRRILNVTSRKKQDNMMPAYTNPTSTVQTVVQGPITLTATNGIARVLWNATQRTRNTEVAGNPATVDDPSTRTATTCFMTGLKERIMIETSGSGQWIWRRICFTFTSPFFYSDANNPLSSDRARYALAQTPQGWQRALPLFNTSPGSFDSALVTQLEAYVFKGTEGFDWTSPFLAKTHGDRVNIKFDKTFQIKSSSDASVSKKYNLWHPMKKNLVYDEDEEGGIQGLGSLSANIKGSMGDYYVYDLFRPALGTPETEQLLFNPSATLYWHER</sequence>
<reference evidence="2" key="1">
    <citation type="submission" date="2020-10" db="EMBL/GenBank/DDBJ databases">
        <title>CRESS DNA virus dark matter in the feces of wild birds.</title>
        <authorList>
            <person name="Yang S."/>
            <person name="Zhang W."/>
        </authorList>
    </citation>
    <scope>NUCLEOTIDE SEQUENCE</scope>
    <source>
        <strain evidence="2">Gbt105gen15</strain>
    </source>
</reference>
<dbReference type="EMBL" id="MW183013">
    <property type="protein sequence ID" value="QTE03674.1"/>
    <property type="molecule type" value="Genomic_DNA"/>
</dbReference>
<evidence type="ECO:0000256" key="1">
    <source>
        <dbReference type="SAM" id="MobiDB-lite"/>
    </source>
</evidence>
<protein>
    <submittedName>
        <fullName evidence="2">Capsid protein</fullName>
    </submittedName>
</protein>
<feature type="region of interest" description="Disordered" evidence="1">
    <location>
        <begin position="17"/>
        <end position="43"/>
    </location>
</feature>
<proteinExistence type="predicted"/>
<organism evidence="2">
    <name type="scientific">Turdus hortulorum Genomoviridae sp</name>
    <dbReference type="NCBI Taxonomy" id="2814995"/>
    <lineage>
        <taxon>Viruses</taxon>
        <taxon>Monodnaviria</taxon>
        <taxon>Shotokuvirae</taxon>
        <taxon>Cressdnaviricota</taxon>
        <taxon>Repensiviricetes</taxon>
        <taxon>Geplafuvirales</taxon>
        <taxon>Genomoviridae</taxon>
    </lineage>
</organism>
<evidence type="ECO:0000313" key="2">
    <source>
        <dbReference type="EMBL" id="QTE03674.1"/>
    </source>
</evidence>
<accession>A0A8A4XD36</accession>
<name>A0A8A4XD36_9VIRU</name>